<comment type="caution">
    <text evidence="3">The sequence shown here is derived from an EMBL/GenBank/DDBJ whole genome shotgun (WGS) entry which is preliminary data.</text>
</comment>
<keyword evidence="4" id="KW-1185">Reference proteome</keyword>
<evidence type="ECO:0000259" key="1">
    <source>
        <dbReference type="Pfam" id="PF07848"/>
    </source>
</evidence>
<accession>A0ABU9G8V9</accession>
<evidence type="ECO:0000313" key="3">
    <source>
        <dbReference type="EMBL" id="MEL0614929.1"/>
    </source>
</evidence>
<dbReference type="NCBIfam" id="TIGR02277">
    <property type="entry name" value="PaaX_trns_reg"/>
    <property type="match status" value="1"/>
</dbReference>
<feature type="domain" description="Transcriptional repressor PaaX-like C-terminal" evidence="2">
    <location>
        <begin position="193"/>
        <end position="281"/>
    </location>
</feature>
<organism evidence="3 4">
    <name type="scientific">Marinomonas arenicola</name>
    <dbReference type="NCBI Taxonomy" id="569601"/>
    <lineage>
        <taxon>Bacteria</taxon>
        <taxon>Pseudomonadati</taxon>
        <taxon>Pseudomonadota</taxon>
        <taxon>Gammaproteobacteria</taxon>
        <taxon>Oceanospirillales</taxon>
        <taxon>Oceanospirillaceae</taxon>
        <taxon>Marinomonas</taxon>
    </lineage>
</organism>
<dbReference type="PIRSF" id="PIRSF020623">
    <property type="entry name" value="PaaX"/>
    <property type="match status" value="1"/>
</dbReference>
<dbReference type="Proteomes" id="UP001379949">
    <property type="component" value="Unassembled WGS sequence"/>
</dbReference>
<dbReference type="InterPro" id="IPR036390">
    <property type="entry name" value="WH_DNA-bd_sf"/>
</dbReference>
<protein>
    <submittedName>
        <fullName evidence="3">Phenylacetic acid degradation operon negative regulatory protein PaaX</fullName>
    </submittedName>
</protein>
<dbReference type="PANTHER" id="PTHR30319">
    <property type="entry name" value="PHENYLACETIC ACID REGULATOR-RELATED TRANSCRIPTIONAL REPRESSOR"/>
    <property type="match status" value="1"/>
</dbReference>
<dbReference type="RefSeq" id="WP_341568167.1">
    <property type="nucleotide sequence ID" value="NZ_JBAKAR010000024.1"/>
</dbReference>
<evidence type="ECO:0000259" key="2">
    <source>
        <dbReference type="Pfam" id="PF08223"/>
    </source>
</evidence>
<dbReference type="Gene3D" id="1.20.58.1460">
    <property type="match status" value="1"/>
</dbReference>
<dbReference type="SUPFAM" id="SSF46785">
    <property type="entry name" value="Winged helix' DNA-binding domain"/>
    <property type="match status" value="1"/>
</dbReference>
<dbReference type="EMBL" id="JBAKAR010000024">
    <property type="protein sequence ID" value="MEL0614929.1"/>
    <property type="molecule type" value="Genomic_DNA"/>
</dbReference>
<dbReference type="Gene3D" id="1.10.10.10">
    <property type="entry name" value="Winged helix-like DNA-binding domain superfamily/Winged helix DNA-binding domain"/>
    <property type="match status" value="1"/>
</dbReference>
<name>A0ABU9G8V9_9GAMM</name>
<proteinExistence type="predicted"/>
<sequence>MNELKTLNRLIQRFQSQKPIRASSLIISLYGDSIEPHGSTVWLGSLINALAPIGISERLMRTSIFRLAQDGWLNSEKVGRKSYYGLTQQGHRKFEQAFQRIYSPNIQAWNGSWQLIMGYHLSLDEKKQLMDELQWQGFATISSQLIASPCCDAQLLNNIVASLSLEDKVIVFEASSNTKSSNIPIQDLVKDAWDLDTLGQHYQEFIALFQPVWQELTEQDRLDPQSCFLARTLLIHEYRKLLLRDPNLPRELLPIDWEGKAARQLCRNIYRKLTPATEKWIEFNLESVHGPLPEANALFFERFGGLN</sequence>
<dbReference type="PANTHER" id="PTHR30319:SF1">
    <property type="entry name" value="TRANSCRIPTIONAL REPRESSOR PAAX"/>
    <property type="match status" value="1"/>
</dbReference>
<dbReference type="Pfam" id="PF08223">
    <property type="entry name" value="PaaX_C"/>
    <property type="match status" value="1"/>
</dbReference>
<dbReference type="Pfam" id="PF07848">
    <property type="entry name" value="PaaX"/>
    <property type="match status" value="1"/>
</dbReference>
<reference evidence="3 4" key="1">
    <citation type="submission" date="2024-02" db="EMBL/GenBank/DDBJ databases">
        <title>Bacteria isolated from the canopy kelp, Nereocystis luetkeana.</title>
        <authorList>
            <person name="Pfister C.A."/>
            <person name="Younker I.T."/>
            <person name="Light S.H."/>
        </authorList>
    </citation>
    <scope>NUCLEOTIDE SEQUENCE [LARGE SCALE GENOMIC DNA]</scope>
    <source>
        <strain evidence="3 4">TI.4.07</strain>
    </source>
</reference>
<dbReference type="InterPro" id="IPR036388">
    <property type="entry name" value="WH-like_DNA-bd_sf"/>
</dbReference>
<dbReference type="InterPro" id="IPR013225">
    <property type="entry name" value="PaaX_C"/>
</dbReference>
<feature type="domain" description="Transcriptional repressor PaaX-like N-terminal" evidence="1">
    <location>
        <begin position="21"/>
        <end position="90"/>
    </location>
</feature>
<evidence type="ECO:0000313" key="4">
    <source>
        <dbReference type="Proteomes" id="UP001379949"/>
    </source>
</evidence>
<dbReference type="InterPro" id="IPR012906">
    <property type="entry name" value="PaaX-like_N"/>
</dbReference>
<dbReference type="InterPro" id="IPR011965">
    <property type="entry name" value="PaaX_trns_reg"/>
</dbReference>
<gene>
    <name evidence="3" type="primary">paaX</name>
    <name evidence="3" type="ORF">V6242_17385</name>
</gene>